<name>A0A1B9FU29_9TREE</name>
<proteinExistence type="predicted"/>
<organism evidence="2">
    <name type="scientific">Kwoniella bestiolae CBS 10118</name>
    <dbReference type="NCBI Taxonomy" id="1296100"/>
    <lineage>
        <taxon>Eukaryota</taxon>
        <taxon>Fungi</taxon>
        <taxon>Dikarya</taxon>
        <taxon>Basidiomycota</taxon>
        <taxon>Agaricomycotina</taxon>
        <taxon>Tremellomycetes</taxon>
        <taxon>Tremellales</taxon>
        <taxon>Cryptococcaceae</taxon>
        <taxon>Kwoniella</taxon>
    </lineage>
</organism>
<feature type="chain" id="PRO_5042334635" evidence="1">
    <location>
        <begin position="24"/>
        <end position="262"/>
    </location>
</feature>
<evidence type="ECO:0000313" key="3">
    <source>
        <dbReference type="EMBL" id="WVW86737.1"/>
    </source>
</evidence>
<feature type="signal peptide" evidence="1">
    <location>
        <begin position="1"/>
        <end position="23"/>
    </location>
</feature>
<dbReference type="RefSeq" id="XP_019043353.1">
    <property type="nucleotide sequence ID" value="XM_019194517.1"/>
</dbReference>
<dbReference type="EMBL" id="CP144548">
    <property type="protein sequence ID" value="WVW86737.1"/>
    <property type="molecule type" value="Genomic_DNA"/>
</dbReference>
<dbReference type="AlphaFoldDB" id="A0A1B9FU29"/>
<evidence type="ECO:0000313" key="2">
    <source>
        <dbReference type="EMBL" id="OCF22283.1"/>
    </source>
</evidence>
<gene>
    <name evidence="2" type="ORF">I302_07928</name>
    <name evidence="3" type="ORF">I302_108791</name>
</gene>
<reference evidence="3" key="2">
    <citation type="submission" date="2013-07" db="EMBL/GenBank/DDBJ databases">
        <authorList>
            <consortium name="The Broad Institute Genome Sequencing Platform"/>
            <person name="Cuomo C."/>
            <person name="Litvintseva A."/>
            <person name="Chen Y."/>
            <person name="Heitman J."/>
            <person name="Sun S."/>
            <person name="Springer D."/>
            <person name="Dromer F."/>
            <person name="Young S.K."/>
            <person name="Zeng Q."/>
            <person name="Gargeya S."/>
            <person name="Fitzgerald M."/>
            <person name="Abouelleil A."/>
            <person name="Alvarado L."/>
            <person name="Berlin A.M."/>
            <person name="Chapman S.B."/>
            <person name="Dewar J."/>
            <person name="Goldberg J."/>
            <person name="Griggs A."/>
            <person name="Gujja S."/>
            <person name="Hansen M."/>
            <person name="Howarth C."/>
            <person name="Imamovic A."/>
            <person name="Larimer J."/>
            <person name="McCowan C."/>
            <person name="Murphy C."/>
            <person name="Pearson M."/>
            <person name="Priest M."/>
            <person name="Roberts A."/>
            <person name="Saif S."/>
            <person name="Shea T."/>
            <person name="Sykes S."/>
            <person name="Wortman J."/>
            <person name="Nusbaum C."/>
            <person name="Birren B."/>
        </authorList>
    </citation>
    <scope>NUCLEOTIDE SEQUENCE</scope>
    <source>
        <strain evidence="3">CBS 10118</strain>
    </source>
</reference>
<reference evidence="2" key="1">
    <citation type="submission" date="2013-07" db="EMBL/GenBank/DDBJ databases">
        <title>The Genome Sequence of Cryptococcus bestiolae CBS10118.</title>
        <authorList>
            <consortium name="The Broad Institute Genome Sequencing Platform"/>
            <person name="Cuomo C."/>
            <person name="Litvintseva A."/>
            <person name="Chen Y."/>
            <person name="Heitman J."/>
            <person name="Sun S."/>
            <person name="Springer D."/>
            <person name="Dromer F."/>
            <person name="Young S.K."/>
            <person name="Zeng Q."/>
            <person name="Gargeya S."/>
            <person name="Fitzgerald M."/>
            <person name="Abouelleil A."/>
            <person name="Alvarado L."/>
            <person name="Berlin A.M."/>
            <person name="Chapman S.B."/>
            <person name="Dewar J."/>
            <person name="Goldberg J."/>
            <person name="Griggs A."/>
            <person name="Gujja S."/>
            <person name="Hansen M."/>
            <person name="Howarth C."/>
            <person name="Imamovic A."/>
            <person name="Larimer J."/>
            <person name="McCowan C."/>
            <person name="Murphy C."/>
            <person name="Pearson M."/>
            <person name="Priest M."/>
            <person name="Roberts A."/>
            <person name="Saif S."/>
            <person name="Shea T."/>
            <person name="Sykes S."/>
            <person name="Wortman J."/>
            <person name="Nusbaum C."/>
            <person name="Birren B."/>
        </authorList>
    </citation>
    <scope>NUCLEOTIDE SEQUENCE [LARGE SCALE GENOMIC DNA]</scope>
    <source>
        <strain evidence="2">CBS 10118</strain>
    </source>
</reference>
<dbReference type="EMBL" id="KI894025">
    <property type="protein sequence ID" value="OCF22283.1"/>
    <property type="molecule type" value="Genomic_DNA"/>
</dbReference>
<keyword evidence="1" id="KW-0732">Signal</keyword>
<protein>
    <submittedName>
        <fullName evidence="2">Uncharacterized protein</fullName>
    </submittedName>
</protein>
<evidence type="ECO:0000313" key="4">
    <source>
        <dbReference type="Proteomes" id="UP000092730"/>
    </source>
</evidence>
<dbReference type="KEGG" id="kbi:30212327"/>
<dbReference type="VEuPathDB" id="FungiDB:I302_07928"/>
<accession>A0A1B9FU29</accession>
<reference evidence="2" key="3">
    <citation type="submission" date="2014-01" db="EMBL/GenBank/DDBJ databases">
        <title>Evolution of pathogenesis and genome organization in the Tremellales.</title>
        <authorList>
            <person name="Cuomo C."/>
            <person name="Litvintseva A."/>
            <person name="Heitman J."/>
            <person name="Chen Y."/>
            <person name="Sun S."/>
            <person name="Springer D."/>
            <person name="Dromer F."/>
            <person name="Young S."/>
            <person name="Zeng Q."/>
            <person name="Chapman S."/>
            <person name="Gujja S."/>
            <person name="Saif S."/>
            <person name="Birren B."/>
        </authorList>
    </citation>
    <scope>NUCLEOTIDE SEQUENCE</scope>
    <source>
        <strain evidence="2">CBS 10118</strain>
    </source>
</reference>
<evidence type="ECO:0000256" key="1">
    <source>
        <dbReference type="SAM" id="SignalP"/>
    </source>
</evidence>
<dbReference type="GeneID" id="30212327"/>
<sequence length="262" mass="28221">MWNFRCWLALVIAILSSFCAVNANALQGHSEVVPCSTNAECLRMGLPLLKPTRRYSRNRALRPRQSNLPTVYTGAIKILDANSNPLGYVSRTLNAYNAYDITTDFNNALVVSFGPSDNGPVLFTASAGTRTGSFSYYGAQFNGQAANANMGTTGRTALTTYATLVGATAEVKGKAQNQVTSRNPNGNGAVETDIFLYDPSTTQITAKWTNTDGTLKDTVFYLGQNGYGLGLISETNYAAFKANYNVANAQQVTYYLVPPPAN</sequence>
<dbReference type="OrthoDB" id="4584900at2759"/>
<dbReference type="Proteomes" id="UP000092730">
    <property type="component" value="Chromosome 8"/>
</dbReference>
<dbReference type="STRING" id="1296100.A0A1B9FU29"/>
<reference evidence="3" key="4">
    <citation type="submission" date="2024-02" db="EMBL/GenBank/DDBJ databases">
        <title>Comparative genomics of Cryptococcus and Kwoniella reveals pathogenesis evolution and contrasting modes of karyotype evolution via chromosome fusion or intercentromeric recombination.</title>
        <authorList>
            <person name="Coelho M.A."/>
            <person name="David-Palma M."/>
            <person name="Shea T."/>
            <person name="Bowers K."/>
            <person name="McGinley-Smith S."/>
            <person name="Mohammad A.W."/>
            <person name="Gnirke A."/>
            <person name="Yurkov A.M."/>
            <person name="Nowrousian M."/>
            <person name="Sun S."/>
            <person name="Cuomo C.A."/>
            <person name="Heitman J."/>
        </authorList>
    </citation>
    <scope>NUCLEOTIDE SEQUENCE</scope>
    <source>
        <strain evidence="3">CBS 10118</strain>
    </source>
</reference>
<keyword evidence="4" id="KW-1185">Reference proteome</keyword>